<evidence type="ECO:0000313" key="2">
    <source>
        <dbReference type="Proteomes" id="UP001055879"/>
    </source>
</evidence>
<comment type="caution">
    <text evidence="1">The sequence shown here is derived from an EMBL/GenBank/DDBJ whole genome shotgun (WGS) entry which is preliminary data.</text>
</comment>
<dbReference type="EMBL" id="CM042047">
    <property type="protein sequence ID" value="KAI3771830.1"/>
    <property type="molecule type" value="Genomic_DNA"/>
</dbReference>
<name>A0ACB9FLU8_ARCLA</name>
<reference evidence="2" key="1">
    <citation type="journal article" date="2022" name="Mol. Ecol. Resour.">
        <title>The genomes of chicory, endive, great burdock and yacon provide insights into Asteraceae palaeo-polyploidization history and plant inulin production.</title>
        <authorList>
            <person name="Fan W."/>
            <person name="Wang S."/>
            <person name="Wang H."/>
            <person name="Wang A."/>
            <person name="Jiang F."/>
            <person name="Liu H."/>
            <person name="Zhao H."/>
            <person name="Xu D."/>
            <person name="Zhang Y."/>
        </authorList>
    </citation>
    <scope>NUCLEOTIDE SEQUENCE [LARGE SCALE GENOMIC DNA]</scope>
    <source>
        <strain evidence="2">cv. Niubang</strain>
    </source>
</reference>
<evidence type="ECO:0000313" key="1">
    <source>
        <dbReference type="EMBL" id="KAI3771830.1"/>
    </source>
</evidence>
<proteinExistence type="predicted"/>
<organism evidence="1 2">
    <name type="scientific">Arctium lappa</name>
    <name type="common">Greater burdock</name>
    <name type="synonym">Lappa major</name>
    <dbReference type="NCBI Taxonomy" id="4217"/>
    <lineage>
        <taxon>Eukaryota</taxon>
        <taxon>Viridiplantae</taxon>
        <taxon>Streptophyta</taxon>
        <taxon>Embryophyta</taxon>
        <taxon>Tracheophyta</taxon>
        <taxon>Spermatophyta</taxon>
        <taxon>Magnoliopsida</taxon>
        <taxon>eudicotyledons</taxon>
        <taxon>Gunneridae</taxon>
        <taxon>Pentapetalae</taxon>
        <taxon>asterids</taxon>
        <taxon>campanulids</taxon>
        <taxon>Asterales</taxon>
        <taxon>Asteraceae</taxon>
        <taxon>Carduoideae</taxon>
        <taxon>Cardueae</taxon>
        <taxon>Arctiinae</taxon>
        <taxon>Arctium</taxon>
    </lineage>
</organism>
<sequence length="98" mass="11487">MLKINKHREEILWRREEIEVVAGEERRSKLLPWRRGDGCVRRSRKKTGEEEIEACIEAVTLEKMLDWAMEEMLDWGSMEEKIDDEELIDGGVKKTGGV</sequence>
<reference evidence="1 2" key="2">
    <citation type="journal article" date="2022" name="Mol. Ecol. Resour.">
        <title>The genomes of chicory, endive, great burdock and yacon provide insights into Asteraceae paleo-polyploidization history and plant inulin production.</title>
        <authorList>
            <person name="Fan W."/>
            <person name="Wang S."/>
            <person name="Wang H."/>
            <person name="Wang A."/>
            <person name="Jiang F."/>
            <person name="Liu H."/>
            <person name="Zhao H."/>
            <person name="Xu D."/>
            <person name="Zhang Y."/>
        </authorList>
    </citation>
    <scope>NUCLEOTIDE SEQUENCE [LARGE SCALE GENOMIC DNA]</scope>
    <source>
        <strain evidence="2">cv. Niubang</strain>
    </source>
</reference>
<protein>
    <submittedName>
        <fullName evidence="1">Uncharacterized protein</fullName>
    </submittedName>
</protein>
<keyword evidence="2" id="KW-1185">Reference proteome</keyword>
<dbReference type="Proteomes" id="UP001055879">
    <property type="component" value="Linkage Group LG01"/>
</dbReference>
<accession>A0ACB9FLU8</accession>
<gene>
    <name evidence="1" type="ORF">L6452_02999</name>
</gene>